<dbReference type="PANTHER" id="PTHR13504">
    <property type="entry name" value="FIDO DOMAIN-CONTAINING PROTEIN DDB_G0283145"/>
    <property type="match status" value="1"/>
</dbReference>
<keyword evidence="1" id="KW-0812">Transmembrane</keyword>
<proteinExistence type="predicted"/>
<comment type="caution">
    <text evidence="3">The sequence shown here is derived from an EMBL/GenBank/DDBJ whole genome shotgun (WGS) entry which is preliminary data.</text>
</comment>
<dbReference type="InterPro" id="IPR003812">
    <property type="entry name" value="Fido"/>
</dbReference>
<sequence length="388" mass="44512">MITIGRYIQQKGNFKAFIPEPFPPKGLSYNNAQTIRLLSEANLLVGKLDGIAKLLPDINFFIFMYIKKESAYSSQIEGTKARLTDALLAEVEKTAGLPDDVDDILHYINAIHEGLRQLESLPLSLRVIKEIHWVLLSKARSSTYPYPGEFKRSQNWVMGTSPADARFVPPPPEYMVSAMGDLEEFFYSNQDIPALIKVALIHSQFETIHPFIDGNGRVGRLLVTLYLCQEKVLEKPVLYLSEYFRKHREVYFAMLDEYRKGNITEWLEFFLKGVIGIAKEAIETLDSIIDLRERDLHIVSTLGRASKNAIVLLKNLYKLPMVNVRKIQEFTSLSREAANRLAKRFLELGLLHPREKEKKYARIFVYLLSYLQAFVAVFLLMCKLLAIC</sequence>
<dbReference type="InterPro" id="IPR026287">
    <property type="entry name" value="SoFic-like"/>
</dbReference>
<evidence type="ECO:0000256" key="1">
    <source>
        <dbReference type="SAM" id="Phobius"/>
    </source>
</evidence>
<feature type="domain" description="Fido" evidence="2">
    <location>
        <begin position="123"/>
        <end position="272"/>
    </location>
</feature>
<dbReference type="Pfam" id="PF02661">
    <property type="entry name" value="Fic"/>
    <property type="match status" value="1"/>
</dbReference>
<dbReference type="EMBL" id="LAZR01010887">
    <property type="protein sequence ID" value="KKM64501.1"/>
    <property type="molecule type" value="Genomic_DNA"/>
</dbReference>
<protein>
    <recommendedName>
        <fullName evidence="2">Fido domain-containing protein</fullName>
    </recommendedName>
</protein>
<keyword evidence="1" id="KW-0472">Membrane</keyword>
<dbReference type="Pfam" id="PF13784">
    <property type="entry name" value="Fic_N"/>
    <property type="match status" value="1"/>
</dbReference>
<feature type="transmembrane region" description="Helical" evidence="1">
    <location>
        <begin position="363"/>
        <end position="386"/>
    </location>
</feature>
<dbReference type="PIRSF" id="PIRSF038925">
    <property type="entry name" value="AMP-prot_trans"/>
    <property type="match status" value="1"/>
</dbReference>
<dbReference type="AlphaFoldDB" id="A0A0F9JPZ9"/>
<dbReference type="PROSITE" id="PS51459">
    <property type="entry name" value="FIDO"/>
    <property type="match status" value="1"/>
</dbReference>
<evidence type="ECO:0000259" key="2">
    <source>
        <dbReference type="PROSITE" id="PS51459"/>
    </source>
</evidence>
<gene>
    <name evidence="3" type="ORF">LCGC14_1500750</name>
</gene>
<keyword evidence="1" id="KW-1133">Transmembrane helix</keyword>
<evidence type="ECO:0000313" key="3">
    <source>
        <dbReference type="EMBL" id="KKM64501.1"/>
    </source>
</evidence>
<dbReference type="SUPFAM" id="SSF140931">
    <property type="entry name" value="Fic-like"/>
    <property type="match status" value="1"/>
</dbReference>
<accession>A0A0F9JPZ9</accession>
<dbReference type="PANTHER" id="PTHR13504:SF38">
    <property type="entry name" value="FIDO DOMAIN-CONTAINING PROTEIN"/>
    <property type="match status" value="1"/>
</dbReference>
<dbReference type="InterPro" id="IPR025758">
    <property type="entry name" value="Fic/DOC_N"/>
</dbReference>
<dbReference type="InterPro" id="IPR040198">
    <property type="entry name" value="Fido_containing"/>
</dbReference>
<organism evidence="3">
    <name type="scientific">marine sediment metagenome</name>
    <dbReference type="NCBI Taxonomy" id="412755"/>
    <lineage>
        <taxon>unclassified sequences</taxon>
        <taxon>metagenomes</taxon>
        <taxon>ecological metagenomes</taxon>
    </lineage>
</organism>
<reference evidence="3" key="1">
    <citation type="journal article" date="2015" name="Nature">
        <title>Complex archaea that bridge the gap between prokaryotes and eukaryotes.</title>
        <authorList>
            <person name="Spang A."/>
            <person name="Saw J.H."/>
            <person name="Jorgensen S.L."/>
            <person name="Zaremba-Niedzwiedzka K."/>
            <person name="Martijn J."/>
            <person name="Lind A.E."/>
            <person name="van Eijk R."/>
            <person name="Schleper C."/>
            <person name="Guy L."/>
            <person name="Ettema T.J."/>
        </authorList>
    </citation>
    <scope>NUCLEOTIDE SEQUENCE</scope>
</reference>
<dbReference type="InterPro" id="IPR036597">
    <property type="entry name" value="Fido-like_dom_sf"/>
</dbReference>
<name>A0A0F9JPZ9_9ZZZZ</name>
<dbReference type="Gene3D" id="1.10.3290.10">
    <property type="entry name" value="Fido-like domain"/>
    <property type="match status" value="1"/>
</dbReference>